<dbReference type="InterPro" id="IPR010985">
    <property type="entry name" value="Ribbon_hlx_hlx"/>
</dbReference>
<evidence type="ECO:0000256" key="2">
    <source>
        <dbReference type="ARBA" id="ARBA00022649"/>
    </source>
</evidence>
<dbReference type="InterPro" id="IPR022789">
    <property type="entry name" value="ParD"/>
</dbReference>
<dbReference type="InterPro" id="IPR038296">
    <property type="entry name" value="ParD_sf"/>
</dbReference>
<dbReference type="AlphaFoldDB" id="A0A1I4V6S3"/>
<keyword evidence="4" id="KW-1185">Reference proteome</keyword>
<proteinExistence type="inferred from homology"/>
<organism evidence="3 4">
    <name type="scientific">Pleomorphomonas diazotrophica</name>
    <dbReference type="NCBI Taxonomy" id="1166257"/>
    <lineage>
        <taxon>Bacteria</taxon>
        <taxon>Pseudomonadati</taxon>
        <taxon>Pseudomonadota</taxon>
        <taxon>Alphaproteobacteria</taxon>
        <taxon>Hyphomicrobiales</taxon>
        <taxon>Pleomorphomonadaceae</taxon>
        <taxon>Pleomorphomonas</taxon>
    </lineage>
</organism>
<evidence type="ECO:0000313" key="4">
    <source>
        <dbReference type="Proteomes" id="UP000233491"/>
    </source>
</evidence>
<evidence type="ECO:0000256" key="1">
    <source>
        <dbReference type="ARBA" id="ARBA00008580"/>
    </source>
</evidence>
<comment type="similarity">
    <text evidence="1">Belongs to the ParD antitoxin family.</text>
</comment>
<comment type="caution">
    <text evidence="3">The sequence shown here is derived from an EMBL/GenBank/DDBJ whole genome shotgun (WGS) entry which is preliminary data.</text>
</comment>
<dbReference type="Gene3D" id="6.10.10.120">
    <property type="entry name" value="Antitoxin ParD1-like"/>
    <property type="match status" value="1"/>
</dbReference>
<gene>
    <name evidence="3" type="ORF">CXZ10_20335</name>
</gene>
<reference evidence="3 4" key="1">
    <citation type="submission" date="2017-12" db="EMBL/GenBank/DDBJ databases">
        <title>Anaerobic carbon monoxide metabolism by Pleomorphomonas carboxyditropha sp. nov., a new mesophilic hydrogenogenic carboxidotroph.</title>
        <authorList>
            <person name="Esquivel-Elizondo S."/>
            <person name="Krajmalnik-Brown R."/>
        </authorList>
    </citation>
    <scope>NUCLEOTIDE SEQUENCE [LARGE SCALE GENOMIC DNA]</scope>
    <source>
        <strain evidence="3 4">R5-392</strain>
    </source>
</reference>
<dbReference type="PANTHER" id="PTHR36582:SF2">
    <property type="entry name" value="ANTITOXIN PARD"/>
    <property type="match status" value="1"/>
</dbReference>
<dbReference type="EMBL" id="PJNW01000019">
    <property type="protein sequence ID" value="PKR87396.1"/>
    <property type="molecule type" value="Genomic_DNA"/>
</dbReference>
<accession>A0A1I4V6S3</accession>
<evidence type="ECO:0000313" key="3">
    <source>
        <dbReference type="EMBL" id="PKR87396.1"/>
    </source>
</evidence>
<keyword evidence="2" id="KW-1277">Toxin-antitoxin system</keyword>
<dbReference type="PANTHER" id="PTHR36582">
    <property type="entry name" value="ANTITOXIN PARD"/>
    <property type="match status" value="1"/>
</dbReference>
<name>A0A1I4V6S3_9HYPH</name>
<dbReference type="RefSeq" id="WP_101291207.1">
    <property type="nucleotide sequence ID" value="NZ_FOUQ01000010.1"/>
</dbReference>
<protein>
    <submittedName>
        <fullName evidence="3">Type II toxin-antitoxin system ParD family antitoxin</fullName>
    </submittedName>
</protein>
<dbReference type="Proteomes" id="UP000233491">
    <property type="component" value="Unassembled WGS sequence"/>
</dbReference>
<dbReference type="SUPFAM" id="SSF47598">
    <property type="entry name" value="Ribbon-helix-helix"/>
    <property type="match status" value="1"/>
</dbReference>
<dbReference type="Pfam" id="PF03693">
    <property type="entry name" value="ParD_antitoxin"/>
    <property type="match status" value="1"/>
</dbReference>
<dbReference type="OrthoDB" id="291307at2"/>
<sequence length="93" mass="10411">MPNVEKMSLALTAQQAAMMREAVSTGAYATTSEIVREAMRDWEAKWVARTEEIRRLRALWDEGKASGPAEPPDFEELRKEARAKLKGAPRHGA</sequence>
<dbReference type="GO" id="GO:0006355">
    <property type="term" value="P:regulation of DNA-templated transcription"/>
    <property type="evidence" value="ECO:0007669"/>
    <property type="project" value="InterPro"/>
</dbReference>